<name>N6UEW9_DENPD</name>
<dbReference type="AlphaFoldDB" id="N6UEW9"/>
<reference evidence="2 4" key="1">
    <citation type="journal article" date="2013" name="Genome Biol.">
        <title>Draft genome of the mountain pine beetle, Dendroctonus ponderosae Hopkins, a major forest pest.</title>
        <authorList>
            <person name="Keeling C.I."/>
            <person name="Yuen M.M."/>
            <person name="Liao N.Y."/>
            <person name="Docking T.R."/>
            <person name="Chan S.K."/>
            <person name="Taylor G.A."/>
            <person name="Palmquist D.L."/>
            <person name="Jackman S.D."/>
            <person name="Nguyen A."/>
            <person name="Li M."/>
            <person name="Henderson H."/>
            <person name="Janes J.K."/>
            <person name="Zhao Y."/>
            <person name="Pandoh P."/>
            <person name="Moore R."/>
            <person name="Sperling F.A."/>
            <person name="Huber D.P."/>
            <person name="Birol I."/>
            <person name="Jones S.J."/>
            <person name="Bohlmann J."/>
        </authorList>
    </citation>
    <scope>NUCLEOTIDE SEQUENCE</scope>
</reference>
<evidence type="ECO:0000313" key="2">
    <source>
        <dbReference type="EMBL" id="ENN80300.1"/>
    </source>
</evidence>
<feature type="compositionally biased region" description="Low complexity" evidence="1">
    <location>
        <begin position="1"/>
        <end position="11"/>
    </location>
</feature>
<feature type="non-terminal residue" evidence="2">
    <location>
        <position position="1"/>
    </location>
</feature>
<protein>
    <submittedName>
        <fullName evidence="2">Uncharacterized protein</fullName>
    </submittedName>
</protein>
<feature type="region of interest" description="Disordered" evidence="1">
    <location>
        <begin position="1"/>
        <end position="30"/>
    </location>
</feature>
<feature type="compositionally biased region" description="Polar residues" evidence="1">
    <location>
        <begin position="12"/>
        <end position="30"/>
    </location>
</feature>
<dbReference type="EMBL" id="KB740562">
    <property type="protein sequence ID" value="ENN80300.1"/>
    <property type="molecule type" value="Genomic_DNA"/>
</dbReference>
<evidence type="ECO:0000313" key="3">
    <source>
        <dbReference type="EMBL" id="ERL94798.1"/>
    </source>
</evidence>
<organism evidence="2">
    <name type="scientific">Dendroctonus ponderosae</name>
    <name type="common">Mountain pine beetle</name>
    <dbReference type="NCBI Taxonomy" id="77166"/>
    <lineage>
        <taxon>Eukaryota</taxon>
        <taxon>Metazoa</taxon>
        <taxon>Ecdysozoa</taxon>
        <taxon>Arthropoda</taxon>
        <taxon>Hexapoda</taxon>
        <taxon>Insecta</taxon>
        <taxon>Pterygota</taxon>
        <taxon>Neoptera</taxon>
        <taxon>Endopterygota</taxon>
        <taxon>Coleoptera</taxon>
        <taxon>Polyphaga</taxon>
        <taxon>Cucujiformia</taxon>
        <taxon>Curculionidae</taxon>
        <taxon>Scolytinae</taxon>
        <taxon>Dendroctonus</taxon>
    </lineage>
</organism>
<gene>
    <name evidence="3" type="ORF">D910_12072</name>
    <name evidence="2" type="ORF">YQE_03293</name>
</gene>
<dbReference type="Proteomes" id="UP000030742">
    <property type="component" value="Unassembled WGS sequence"/>
</dbReference>
<dbReference type="HOGENOM" id="CLU_3406714_0_0_1"/>
<proteinExistence type="predicted"/>
<evidence type="ECO:0000256" key="1">
    <source>
        <dbReference type="SAM" id="MobiDB-lite"/>
    </source>
</evidence>
<accession>N6UEW9</accession>
<dbReference type="EMBL" id="KB632399">
    <property type="protein sequence ID" value="ERL94798.1"/>
    <property type="molecule type" value="Genomic_DNA"/>
</dbReference>
<sequence length="30" mass="3479">MSRTRMMMMTSHNYCNSPPNTKQLSGQFAK</sequence>
<evidence type="ECO:0000313" key="4">
    <source>
        <dbReference type="Proteomes" id="UP000030742"/>
    </source>
</evidence>